<dbReference type="Gene3D" id="3.40.50.1980">
    <property type="entry name" value="Nitrogenase molybdenum iron protein domain"/>
    <property type="match status" value="2"/>
</dbReference>
<name>A0ABT2THB2_9FIRM</name>
<protein>
    <submittedName>
        <fullName evidence="3">ABC transporter substrate-binding protein</fullName>
    </submittedName>
</protein>
<dbReference type="PANTHER" id="PTHR30535:SF34">
    <property type="entry name" value="MOLYBDATE-BINDING PROTEIN MOLA"/>
    <property type="match status" value="1"/>
</dbReference>
<evidence type="ECO:0000259" key="2">
    <source>
        <dbReference type="PROSITE" id="PS50983"/>
    </source>
</evidence>
<dbReference type="PANTHER" id="PTHR30535">
    <property type="entry name" value="VITAMIN B12-BINDING PROTEIN"/>
    <property type="match status" value="1"/>
</dbReference>
<evidence type="ECO:0000313" key="4">
    <source>
        <dbReference type="Proteomes" id="UP001652442"/>
    </source>
</evidence>
<sequence length="469" mass="51974">MKKFMIVLAAGVMSLVCLGLMGCGRQQLEYEINVSGSVTEPGVIEFLDFNINVYKDLASNSCGTCADQPVHLYVGADAQETAQAIEDVVTRADDLWEVVSNDGETVLLREKTPGSVESIKGITGPAGLTMSGTAKGREVPVLSGNSQSTESGTVDFPENPQRLAAVYGPSYELLTMLGAEDKIVVRADVQTADFPWAEKVFKRIKDVPMLVNVHTSVNFEELMNYNPDIVYTFPRENELNQLNQAGVAALSGQSGETLEDLKKQVRAYGDTLGDEAVVRAEKYCSYFDQKLAFIKERTDQIPEEEKPKVYYAGVDVLTTYGKYSDIMEVIEAAGGVPVSKELEAGNRSQINYEQLMSWNPDVIFLDHGGMNDGETVEELKAEISGKSTYKTLNAVKNGQIYMSPSGVFYWDMGLQKILLVMNMAKILHPDLFKDLDMESEVMAFYEKFYDYPLTREEASLILNRESPKE</sequence>
<dbReference type="SUPFAM" id="SSF53807">
    <property type="entry name" value="Helical backbone' metal receptor"/>
    <property type="match status" value="1"/>
</dbReference>
<accession>A0ABT2THB2</accession>
<dbReference type="Proteomes" id="UP001652442">
    <property type="component" value="Unassembled WGS sequence"/>
</dbReference>
<comment type="similarity">
    <text evidence="1">Belongs to the bacterial solute-binding protein 8 family.</text>
</comment>
<proteinExistence type="inferred from homology"/>
<keyword evidence="4" id="KW-1185">Reference proteome</keyword>
<gene>
    <name evidence="3" type="ORF">OCV88_04115</name>
</gene>
<dbReference type="Pfam" id="PF01497">
    <property type="entry name" value="Peripla_BP_2"/>
    <property type="match status" value="1"/>
</dbReference>
<feature type="domain" description="Fe/B12 periplasmic-binding" evidence="2">
    <location>
        <begin position="162"/>
        <end position="431"/>
    </location>
</feature>
<dbReference type="PROSITE" id="PS51257">
    <property type="entry name" value="PROKAR_LIPOPROTEIN"/>
    <property type="match status" value="1"/>
</dbReference>
<dbReference type="PROSITE" id="PS50983">
    <property type="entry name" value="FE_B12_PBP"/>
    <property type="match status" value="1"/>
</dbReference>
<reference evidence="3 4" key="1">
    <citation type="journal article" date="2021" name="ISME Commun">
        <title>Automated analysis of genomic sequences facilitates high-throughput and comprehensive description of bacteria.</title>
        <authorList>
            <person name="Hitch T.C.A."/>
        </authorList>
    </citation>
    <scope>NUCLEOTIDE SEQUENCE [LARGE SCALE GENOMIC DNA]</scope>
    <source>
        <strain evidence="3 4">Sanger_109</strain>
    </source>
</reference>
<dbReference type="InterPro" id="IPR002491">
    <property type="entry name" value="ABC_transptr_periplasmic_BD"/>
</dbReference>
<dbReference type="RefSeq" id="WP_262590682.1">
    <property type="nucleotide sequence ID" value="NZ_JAOQJQ010000001.1"/>
</dbReference>
<evidence type="ECO:0000313" key="3">
    <source>
        <dbReference type="EMBL" id="MCU6761526.1"/>
    </source>
</evidence>
<comment type="caution">
    <text evidence="3">The sequence shown here is derived from an EMBL/GenBank/DDBJ whole genome shotgun (WGS) entry which is preliminary data.</text>
</comment>
<dbReference type="InterPro" id="IPR050902">
    <property type="entry name" value="ABC_Transporter_SBP"/>
</dbReference>
<organism evidence="3 4">
    <name type="scientific">Brotonthovivens ammoniilytica</name>
    <dbReference type="NCBI Taxonomy" id="2981725"/>
    <lineage>
        <taxon>Bacteria</taxon>
        <taxon>Bacillati</taxon>
        <taxon>Bacillota</taxon>
        <taxon>Clostridia</taxon>
        <taxon>Lachnospirales</taxon>
        <taxon>Lachnospiraceae</taxon>
        <taxon>Brotonthovivens</taxon>
    </lineage>
</organism>
<dbReference type="EMBL" id="JAOQJQ010000001">
    <property type="protein sequence ID" value="MCU6761526.1"/>
    <property type="molecule type" value="Genomic_DNA"/>
</dbReference>
<evidence type="ECO:0000256" key="1">
    <source>
        <dbReference type="ARBA" id="ARBA00008814"/>
    </source>
</evidence>